<organism evidence="2 3">
    <name type="scientific">Artemisia annua</name>
    <name type="common">Sweet wormwood</name>
    <dbReference type="NCBI Taxonomy" id="35608"/>
    <lineage>
        <taxon>Eukaryota</taxon>
        <taxon>Viridiplantae</taxon>
        <taxon>Streptophyta</taxon>
        <taxon>Embryophyta</taxon>
        <taxon>Tracheophyta</taxon>
        <taxon>Spermatophyta</taxon>
        <taxon>Magnoliopsida</taxon>
        <taxon>eudicotyledons</taxon>
        <taxon>Gunneridae</taxon>
        <taxon>Pentapetalae</taxon>
        <taxon>asterids</taxon>
        <taxon>campanulids</taxon>
        <taxon>Asterales</taxon>
        <taxon>Asteraceae</taxon>
        <taxon>Asteroideae</taxon>
        <taxon>Anthemideae</taxon>
        <taxon>Artemisiinae</taxon>
        <taxon>Artemisia</taxon>
    </lineage>
</organism>
<proteinExistence type="predicted"/>
<dbReference type="SUPFAM" id="SSF57997">
    <property type="entry name" value="Tropomyosin"/>
    <property type="match status" value="1"/>
</dbReference>
<reference evidence="2 3" key="1">
    <citation type="journal article" date="2018" name="Mol. Plant">
        <title>The genome of Artemisia annua provides insight into the evolution of Asteraceae family and artemisinin biosynthesis.</title>
        <authorList>
            <person name="Shen Q."/>
            <person name="Zhang L."/>
            <person name="Liao Z."/>
            <person name="Wang S."/>
            <person name="Yan T."/>
            <person name="Shi P."/>
            <person name="Liu M."/>
            <person name="Fu X."/>
            <person name="Pan Q."/>
            <person name="Wang Y."/>
            <person name="Lv Z."/>
            <person name="Lu X."/>
            <person name="Zhang F."/>
            <person name="Jiang W."/>
            <person name="Ma Y."/>
            <person name="Chen M."/>
            <person name="Hao X."/>
            <person name="Li L."/>
            <person name="Tang Y."/>
            <person name="Lv G."/>
            <person name="Zhou Y."/>
            <person name="Sun X."/>
            <person name="Brodelius P.E."/>
            <person name="Rose J.K.C."/>
            <person name="Tang K."/>
        </authorList>
    </citation>
    <scope>NUCLEOTIDE SEQUENCE [LARGE SCALE GENOMIC DNA]</scope>
    <source>
        <strain evidence="3">cv. Huhao1</strain>
        <tissue evidence="2">Leaf</tissue>
    </source>
</reference>
<dbReference type="AlphaFoldDB" id="A0A2U1LWD4"/>
<protein>
    <submittedName>
        <fullName evidence="2">Uncharacterized protein</fullName>
    </submittedName>
</protein>
<name>A0A2U1LWD4_ARTAN</name>
<accession>A0A2U1LWD4</accession>
<evidence type="ECO:0000313" key="2">
    <source>
        <dbReference type="EMBL" id="PWA53315.1"/>
    </source>
</evidence>
<comment type="caution">
    <text evidence="2">The sequence shown here is derived from an EMBL/GenBank/DDBJ whole genome shotgun (WGS) entry which is preliminary data.</text>
</comment>
<keyword evidence="1" id="KW-0175">Coiled coil</keyword>
<feature type="coiled-coil region" evidence="1">
    <location>
        <begin position="96"/>
        <end position="144"/>
    </location>
</feature>
<dbReference type="Proteomes" id="UP000245207">
    <property type="component" value="Unassembled WGS sequence"/>
</dbReference>
<dbReference type="Gene3D" id="1.20.5.170">
    <property type="match status" value="1"/>
</dbReference>
<evidence type="ECO:0000313" key="3">
    <source>
        <dbReference type="Proteomes" id="UP000245207"/>
    </source>
</evidence>
<dbReference type="STRING" id="35608.A0A2U1LWD4"/>
<evidence type="ECO:0000256" key="1">
    <source>
        <dbReference type="SAM" id="Coils"/>
    </source>
</evidence>
<gene>
    <name evidence="2" type="ORF">CTI12_AA333690</name>
</gene>
<dbReference type="EMBL" id="PKPP01007461">
    <property type="protein sequence ID" value="PWA53315.1"/>
    <property type="molecule type" value="Genomic_DNA"/>
</dbReference>
<dbReference type="InterPro" id="IPR039976">
    <property type="entry name" value="WIT1/WIT2"/>
</dbReference>
<keyword evidence="3" id="KW-1185">Reference proteome</keyword>
<dbReference type="OrthoDB" id="1936068at2759"/>
<sequence>MENMIESLKEDVYTTETRAETAEGKVAQLTESNIELSEELGFIKGSHENSSKKMSLLEKQSRDLELQLQHSKASSEAGQEQQNMLYSAIWDMETLIDELKQKVSTAEIKAENAEEQCLLLTDTNLELTKENDFLRSEVESLETSLSCANLDKMASVEDIGIKTKLIMDTVMQLATERERITKQVHLLCNFDQFTYMVFELLIF</sequence>
<dbReference type="PANTHER" id="PTHR35705:SF2">
    <property type="entry name" value="WPP DOMAIN-INTERACTING TAIL-ANCHORED PROTEIN 2"/>
    <property type="match status" value="1"/>
</dbReference>
<dbReference type="PANTHER" id="PTHR35705">
    <property type="entry name" value="WPP DOMAIN-INTERACTING TAIL-ANCHORED PROTEIN 1"/>
    <property type="match status" value="1"/>
</dbReference>
<feature type="coiled-coil region" evidence="1">
    <location>
        <begin position="19"/>
        <end position="67"/>
    </location>
</feature>